<accession>A0A6A9UUB4</accession>
<evidence type="ECO:0000256" key="5">
    <source>
        <dbReference type="ARBA" id="ARBA00023136"/>
    </source>
</evidence>
<dbReference type="GO" id="GO:0016020">
    <property type="term" value="C:membrane"/>
    <property type="evidence" value="ECO:0007669"/>
    <property type="project" value="UniProtKB-SubCell"/>
</dbReference>
<dbReference type="Pfam" id="PF07947">
    <property type="entry name" value="YhhN"/>
    <property type="match status" value="1"/>
</dbReference>
<feature type="transmembrane region" description="Helical" evidence="7">
    <location>
        <begin position="77"/>
        <end position="96"/>
    </location>
</feature>
<evidence type="ECO:0000256" key="3">
    <source>
        <dbReference type="ARBA" id="ARBA00022692"/>
    </source>
</evidence>
<keyword evidence="9" id="KW-1185">Reference proteome</keyword>
<gene>
    <name evidence="8" type="ORF">GC722_04245</name>
</gene>
<comment type="caution">
    <text evidence="8">The sequence shown here is derived from an EMBL/GenBank/DDBJ whole genome shotgun (WGS) entry which is preliminary data.</text>
</comment>
<evidence type="ECO:0000256" key="2">
    <source>
        <dbReference type="ARBA" id="ARBA00007375"/>
    </source>
</evidence>
<dbReference type="PANTHER" id="PTHR31885:SF6">
    <property type="entry name" value="GH04784P"/>
    <property type="match status" value="1"/>
</dbReference>
<dbReference type="InterPro" id="IPR012506">
    <property type="entry name" value="TMEM86B-like"/>
</dbReference>
<comment type="similarity">
    <text evidence="2">Belongs to the TMEM86 family.</text>
</comment>
<evidence type="ECO:0000256" key="1">
    <source>
        <dbReference type="ARBA" id="ARBA00004141"/>
    </source>
</evidence>
<feature type="region of interest" description="Disordered" evidence="6">
    <location>
        <begin position="1"/>
        <end position="68"/>
    </location>
</feature>
<feature type="compositionally biased region" description="Polar residues" evidence="6">
    <location>
        <begin position="1"/>
        <end position="14"/>
    </location>
</feature>
<organism evidence="8 9">
    <name type="scientific">Auraticoccus cholistanensis</name>
    <dbReference type="NCBI Taxonomy" id="2656650"/>
    <lineage>
        <taxon>Bacteria</taxon>
        <taxon>Bacillati</taxon>
        <taxon>Actinomycetota</taxon>
        <taxon>Actinomycetes</taxon>
        <taxon>Propionibacteriales</taxon>
        <taxon>Propionibacteriaceae</taxon>
        <taxon>Auraticoccus</taxon>
    </lineage>
</organism>
<keyword evidence="3 7" id="KW-0812">Transmembrane</keyword>
<dbReference type="GO" id="GO:0016787">
    <property type="term" value="F:hydrolase activity"/>
    <property type="evidence" value="ECO:0007669"/>
    <property type="project" value="TreeGrafter"/>
</dbReference>
<dbReference type="Proteomes" id="UP000435304">
    <property type="component" value="Unassembled WGS sequence"/>
</dbReference>
<evidence type="ECO:0000256" key="6">
    <source>
        <dbReference type="SAM" id="MobiDB-lite"/>
    </source>
</evidence>
<keyword evidence="4 7" id="KW-1133">Transmembrane helix</keyword>
<evidence type="ECO:0000313" key="8">
    <source>
        <dbReference type="EMBL" id="MVA75242.1"/>
    </source>
</evidence>
<evidence type="ECO:0000313" key="9">
    <source>
        <dbReference type="Proteomes" id="UP000435304"/>
    </source>
</evidence>
<feature type="transmembrane region" description="Helical" evidence="7">
    <location>
        <begin position="235"/>
        <end position="252"/>
    </location>
</feature>
<evidence type="ECO:0000256" key="7">
    <source>
        <dbReference type="SAM" id="Phobius"/>
    </source>
</evidence>
<reference evidence="8 9" key="1">
    <citation type="submission" date="2019-12" db="EMBL/GenBank/DDBJ databases">
        <title>Auraticoccus cholistani sp. nov., an actinomycete isolated from soil of Cholistan desert.</title>
        <authorList>
            <person name="Cheema M.T."/>
        </authorList>
    </citation>
    <scope>NUCLEOTIDE SEQUENCE [LARGE SCALE GENOMIC DNA]</scope>
    <source>
        <strain evidence="8 9">F435</strain>
    </source>
</reference>
<dbReference type="PANTHER" id="PTHR31885">
    <property type="entry name" value="GH04784P"/>
    <property type="match status" value="1"/>
</dbReference>
<proteinExistence type="inferred from homology"/>
<name>A0A6A9UUB4_9ACTN</name>
<keyword evidence="5 7" id="KW-0472">Membrane</keyword>
<feature type="transmembrane region" description="Helical" evidence="7">
    <location>
        <begin position="187"/>
        <end position="205"/>
    </location>
</feature>
<dbReference type="AlphaFoldDB" id="A0A6A9UUB4"/>
<protein>
    <submittedName>
        <fullName evidence="8">Lysoplasmalogenase</fullName>
    </submittedName>
</protein>
<dbReference type="EMBL" id="WPCU01000004">
    <property type="protein sequence ID" value="MVA75242.1"/>
    <property type="molecule type" value="Genomic_DNA"/>
</dbReference>
<evidence type="ECO:0000256" key="4">
    <source>
        <dbReference type="ARBA" id="ARBA00022989"/>
    </source>
</evidence>
<feature type="transmembrane region" description="Helical" evidence="7">
    <location>
        <begin position="153"/>
        <end position="175"/>
    </location>
</feature>
<comment type="subcellular location">
    <subcellularLocation>
        <location evidence="1">Membrane</location>
        <topology evidence="1">Multi-pass membrane protein</topology>
    </subcellularLocation>
</comment>
<sequence length="307" mass="32486">MACPSGSTSTTASVMPTPPAPRPASTSRHPTCRNRPWQEALRSPDFGSQTSSGLAETRRWGHTGAVPTAATPAPRRWPAALFVLVGAVHLVALLLGWPTSTYTQWLLVPPLIAHLLLRCRTVRSPLVRWGVVALLLSWLGDSVPTLLPPPARLPTNMVFFGLAHASWIMAFLPCWRRSIVGTRPQLLVPYAIGVVGLIGLCLPGSGSLWPAVVAYGLLLVTMPVLATGVDVLTSWGGIAFVLCAGLLGWRAFRPGFDLPAVDAVIMAAYLCAQALLVAGTLRAQWRRGPGPALGQAPVGLTGRPSSA</sequence>